<dbReference type="GO" id="GO:0008168">
    <property type="term" value="F:methyltransferase activity"/>
    <property type="evidence" value="ECO:0007669"/>
    <property type="project" value="UniProtKB-KW"/>
</dbReference>
<evidence type="ECO:0000259" key="2">
    <source>
        <dbReference type="Pfam" id="PF13649"/>
    </source>
</evidence>
<keyword evidence="1" id="KW-0808">Transferase</keyword>
<dbReference type="Pfam" id="PF13649">
    <property type="entry name" value="Methyltransf_25"/>
    <property type="match status" value="1"/>
</dbReference>
<gene>
    <name evidence="3" type="ORF">HNQ03_000397</name>
</gene>
<proteinExistence type="predicted"/>
<keyword evidence="4" id="KW-1185">Reference proteome</keyword>
<dbReference type="PANTHER" id="PTHR43861">
    <property type="entry name" value="TRANS-ACONITATE 2-METHYLTRANSFERASE-RELATED"/>
    <property type="match status" value="1"/>
</dbReference>
<accession>A0A8J8G4V3</accession>
<dbReference type="EMBL" id="JABSNO010000002">
    <property type="protein sequence ID" value="NRS91331.1"/>
    <property type="molecule type" value="Genomic_DNA"/>
</dbReference>
<organism evidence="3 4">
    <name type="scientific">Frigoriflavimonas asaccharolytica</name>
    <dbReference type="NCBI Taxonomy" id="2735899"/>
    <lineage>
        <taxon>Bacteria</taxon>
        <taxon>Pseudomonadati</taxon>
        <taxon>Bacteroidota</taxon>
        <taxon>Flavobacteriia</taxon>
        <taxon>Flavobacteriales</taxon>
        <taxon>Weeksellaceae</taxon>
        <taxon>Frigoriflavimonas</taxon>
    </lineage>
</organism>
<protein>
    <submittedName>
        <fullName evidence="3">SAM-dependent methyltransferase</fullName>
    </submittedName>
</protein>
<evidence type="ECO:0000313" key="4">
    <source>
        <dbReference type="Proteomes" id="UP000610746"/>
    </source>
</evidence>
<dbReference type="Proteomes" id="UP000610746">
    <property type="component" value="Unassembled WGS sequence"/>
</dbReference>
<sequence>MKEYPADFWNQFYETPEYVYGTSPNAFFKEQINNLPKGKILFAAEGEGRNAVYAATKLWDVHAFDSSDTGKNKALKLAADNNVEINYVVNDVLNFETKEQFDVIGLFFAHFPTDIRKKAHKHLLQFLKKDGLIIFEAFAKEQYSKSSGGSKNLEMLFSLKEIEEEFLELNFEILEQNTVILAEGERHKGEAEVIQFVGRKI</sequence>
<dbReference type="AlphaFoldDB" id="A0A8J8G4V3"/>
<dbReference type="GO" id="GO:0032259">
    <property type="term" value="P:methylation"/>
    <property type="evidence" value="ECO:0007669"/>
    <property type="project" value="UniProtKB-KW"/>
</dbReference>
<dbReference type="InterPro" id="IPR041698">
    <property type="entry name" value="Methyltransf_25"/>
</dbReference>
<reference evidence="3" key="1">
    <citation type="submission" date="2020-05" db="EMBL/GenBank/DDBJ databases">
        <title>Genomic Encyclopedia of Type Strains, Phase IV (KMG-V): Genome sequencing to study the core and pangenomes of soil and plant-associated prokaryotes.</title>
        <authorList>
            <person name="Whitman W."/>
        </authorList>
    </citation>
    <scope>NUCLEOTIDE SEQUENCE</scope>
    <source>
        <strain evidence="3">16F</strain>
    </source>
</reference>
<dbReference type="PANTHER" id="PTHR43861:SF3">
    <property type="entry name" value="PUTATIVE (AFU_ORTHOLOGUE AFUA_2G14390)-RELATED"/>
    <property type="match status" value="1"/>
</dbReference>
<evidence type="ECO:0000256" key="1">
    <source>
        <dbReference type="ARBA" id="ARBA00022679"/>
    </source>
</evidence>
<dbReference type="Gene3D" id="3.40.50.150">
    <property type="entry name" value="Vaccinia Virus protein VP39"/>
    <property type="match status" value="1"/>
</dbReference>
<comment type="caution">
    <text evidence="3">The sequence shown here is derived from an EMBL/GenBank/DDBJ whole genome shotgun (WGS) entry which is preliminary data.</text>
</comment>
<feature type="domain" description="Methyltransferase" evidence="2">
    <location>
        <begin position="41"/>
        <end position="131"/>
    </location>
</feature>
<dbReference type="RefSeq" id="WP_173777964.1">
    <property type="nucleotide sequence ID" value="NZ_JABSNO010000002.1"/>
</dbReference>
<dbReference type="SUPFAM" id="SSF53335">
    <property type="entry name" value="S-adenosyl-L-methionine-dependent methyltransferases"/>
    <property type="match status" value="1"/>
</dbReference>
<dbReference type="InterPro" id="IPR029063">
    <property type="entry name" value="SAM-dependent_MTases_sf"/>
</dbReference>
<evidence type="ECO:0000313" key="3">
    <source>
        <dbReference type="EMBL" id="NRS91331.1"/>
    </source>
</evidence>
<keyword evidence="3" id="KW-0489">Methyltransferase</keyword>
<name>A0A8J8G4V3_9FLAO</name>